<proteinExistence type="predicted"/>
<evidence type="ECO:0000313" key="1">
    <source>
        <dbReference type="EMBL" id="QHU26386.1"/>
    </source>
</evidence>
<protein>
    <submittedName>
        <fullName evidence="1">Uncharacterized protein</fullName>
    </submittedName>
</protein>
<dbReference type="EMBL" id="MN740439">
    <property type="protein sequence ID" value="QHU26386.1"/>
    <property type="molecule type" value="Genomic_DNA"/>
</dbReference>
<accession>A0A6C0L620</accession>
<sequence length="57" mass="6553">MEALLNEWRATLTDKEKALHELAAIKLKAEQGEEGDSGSYFPEKCRAFRSWLARTQK</sequence>
<organism evidence="1">
    <name type="scientific">viral metagenome</name>
    <dbReference type="NCBI Taxonomy" id="1070528"/>
    <lineage>
        <taxon>unclassified sequences</taxon>
        <taxon>metagenomes</taxon>
        <taxon>organismal metagenomes</taxon>
    </lineage>
</organism>
<name>A0A6C0L620_9ZZZZ</name>
<reference evidence="1" key="1">
    <citation type="journal article" date="2020" name="Nature">
        <title>Giant virus diversity and host interactions through global metagenomics.</title>
        <authorList>
            <person name="Schulz F."/>
            <person name="Roux S."/>
            <person name="Paez-Espino D."/>
            <person name="Jungbluth S."/>
            <person name="Walsh D.A."/>
            <person name="Denef V.J."/>
            <person name="McMahon K.D."/>
            <person name="Konstantinidis K.T."/>
            <person name="Eloe-Fadrosh E.A."/>
            <person name="Kyrpides N.C."/>
            <person name="Woyke T."/>
        </authorList>
    </citation>
    <scope>NUCLEOTIDE SEQUENCE</scope>
    <source>
        <strain evidence="1">GVMAG-M-3300027759-16</strain>
    </source>
</reference>
<dbReference type="AlphaFoldDB" id="A0A6C0L620"/>